<comment type="caution">
    <text evidence="7">The sequence shown here is derived from an EMBL/GenBank/DDBJ whole genome shotgun (WGS) entry which is preliminary data.</text>
</comment>
<evidence type="ECO:0000256" key="4">
    <source>
        <dbReference type="ARBA" id="ARBA00023136"/>
    </source>
</evidence>
<evidence type="ECO:0000256" key="5">
    <source>
        <dbReference type="SAM" id="Phobius"/>
    </source>
</evidence>
<gene>
    <name evidence="7" type="ORF">RIMI_LOCUS342960</name>
</gene>
<evidence type="ECO:0000313" key="7">
    <source>
        <dbReference type="EMBL" id="CAJ0916673.1"/>
    </source>
</evidence>
<feature type="transmembrane region" description="Helical" evidence="5">
    <location>
        <begin position="253"/>
        <end position="274"/>
    </location>
</feature>
<dbReference type="EMBL" id="CAUEEQ010000387">
    <property type="protein sequence ID" value="CAJ0916673.1"/>
    <property type="molecule type" value="Genomic_DNA"/>
</dbReference>
<dbReference type="InterPro" id="IPR039587">
    <property type="entry name" value="TMEM248/TMEM219_dom"/>
</dbReference>
<keyword evidence="3 5" id="KW-1133">Transmembrane helix</keyword>
<comment type="subcellular location">
    <subcellularLocation>
        <location evidence="1">Membrane</location>
    </subcellularLocation>
</comment>
<keyword evidence="4 5" id="KW-0472">Membrane</keyword>
<evidence type="ECO:0000256" key="3">
    <source>
        <dbReference type="ARBA" id="ARBA00022989"/>
    </source>
</evidence>
<dbReference type="PANTHER" id="PTHR16002">
    <property type="entry name" value="TRANSMEMBRANE PROTEIN 248-LIKE"/>
    <property type="match status" value="1"/>
</dbReference>
<name>A0ABN9KN37_9NEOB</name>
<proteinExistence type="predicted"/>
<dbReference type="PANTHER" id="PTHR16002:SF6">
    <property type="entry name" value="INSULIN-LIKE GROWTH FACTOR-BINDING PROTEIN 3 RECEPTOR"/>
    <property type="match status" value="1"/>
</dbReference>
<evidence type="ECO:0000256" key="2">
    <source>
        <dbReference type="ARBA" id="ARBA00022692"/>
    </source>
</evidence>
<dbReference type="Proteomes" id="UP001176940">
    <property type="component" value="Unassembled WGS sequence"/>
</dbReference>
<keyword evidence="2 5" id="KW-0812">Transmembrane</keyword>
<feature type="domain" description="TMEM248/TMEM219" evidence="6">
    <location>
        <begin position="32"/>
        <end position="237"/>
    </location>
</feature>
<sequence length="289" mass="30502">MTLVDGARHDVPEVLNRIQVDSTMACALCAGLRLCVRHHPPLVTFLLCLVTLAITFLCFGLYLRSYPVTDDDFTKDFDTVLQTLSACPLCPQHNVSGPPTAQPAVVGSAPDHGDHDNVSVLASAALSPPGNHSGLRIWATARQLGMTGPGTDSPLLITFASSWGSAQCNDSDADCSGKLCVIVSGPSSVLPQTWSSFQCSAVNPSGHQLPPELHVGETETGVTSECYSLKYRRDPGLKAMMSAEDCAVVSGRLLSAVLVCVLFALLLMVVGGCWSSPLKDKRTPGPGLL</sequence>
<dbReference type="InterPro" id="IPR039493">
    <property type="entry name" value="TMEM248/TMEM219"/>
</dbReference>
<feature type="transmembrane region" description="Helical" evidence="5">
    <location>
        <begin position="42"/>
        <end position="63"/>
    </location>
</feature>
<evidence type="ECO:0000256" key="1">
    <source>
        <dbReference type="ARBA" id="ARBA00004370"/>
    </source>
</evidence>
<reference evidence="7" key="1">
    <citation type="submission" date="2023-07" db="EMBL/GenBank/DDBJ databases">
        <authorList>
            <person name="Stuckert A."/>
        </authorList>
    </citation>
    <scope>NUCLEOTIDE SEQUENCE</scope>
</reference>
<evidence type="ECO:0000313" key="8">
    <source>
        <dbReference type="Proteomes" id="UP001176940"/>
    </source>
</evidence>
<organism evidence="7 8">
    <name type="scientific">Ranitomeya imitator</name>
    <name type="common">mimic poison frog</name>
    <dbReference type="NCBI Taxonomy" id="111125"/>
    <lineage>
        <taxon>Eukaryota</taxon>
        <taxon>Metazoa</taxon>
        <taxon>Chordata</taxon>
        <taxon>Craniata</taxon>
        <taxon>Vertebrata</taxon>
        <taxon>Euteleostomi</taxon>
        <taxon>Amphibia</taxon>
        <taxon>Batrachia</taxon>
        <taxon>Anura</taxon>
        <taxon>Neobatrachia</taxon>
        <taxon>Hyloidea</taxon>
        <taxon>Dendrobatidae</taxon>
        <taxon>Dendrobatinae</taxon>
        <taxon>Ranitomeya</taxon>
    </lineage>
</organism>
<dbReference type="Pfam" id="PF14940">
    <property type="entry name" value="TMEM219"/>
    <property type="match status" value="1"/>
</dbReference>
<protein>
    <recommendedName>
        <fullName evidence="6">TMEM248/TMEM219 domain-containing protein</fullName>
    </recommendedName>
</protein>
<keyword evidence="8" id="KW-1185">Reference proteome</keyword>
<evidence type="ECO:0000259" key="6">
    <source>
        <dbReference type="Pfam" id="PF14940"/>
    </source>
</evidence>
<accession>A0ABN9KN37</accession>